<dbReference type="SUPFAM" id="SSF53254">
    <property type="entry name" value="Phosphoglycerate mutase-like"/>
    <property type="match status" value="1"/>
</dbReference>
<keyword evidence="8" id="KW-1133">Transmembrane helix</keyword>
<dbReference type="Pfam" id="PF00328">
    <property type="entry name" value="His_Phos_2"/>
    <property type="match status" value="1"/>
</dbReference>
<dbReference type="GO" id="GO:0003993">
    <property type="term" value="F:acid phosphatase activity"/>
    <property type="evidence" value="ECO:0007669"/>
    <property type="project" value="UniProtKB-EC"/>
</dbReference>
<keyword evidence="5" id="KW-0378">Hydrolase</keyword>
<evidence type="ECO:0000256" key="4">
    <source>
        <dbReference type="ARBA" id="ARBA00022729"/>
    </source>
</evidence>
<keyword evidence="4" id="KW-0732">Signal</keyword>
<comment type="similarity">
    <text evidence="2">Belongs to the histidine acid phosphatase family.</text>
</comment>
<keyword evidence="6" id="KW-1015">Disulfide bond</keyword>
<protein>
    <recommendedName>
        <fullName evidence="3">acid phosphatase</fullName>
        <ecNumber evidence="3">3.1.3.2</ecNumber>
    </recommendedName>
</protein>
<evidence type="ECO:0000256" key="7">
    <source>
        <dbReference type="ARBA" id="ARBA00023180"/>
    </source>
</evidence>
<dbReference type="Gene3D" id="3.40.50.1240">
    <property type="entry name" value="Phosphoglycerate mutase-like"/>
    <property type="match status" value="2"/>
</dbReference>
<evidence type="ECO:0000256" key="3">
    <source>
        <dbReference type="ARBA" id="ARBA00012646"/>
    </source>
</evidence>
<evidence type="ECO:0000256" key="8">
    <source>
        <dbReference type="SAM" id="Phobius"/>
    </source>
</evidence>
<dbReference type="PANTHER" id="PTHR11567">
    <property type="entry name" value="ACID PHOSPHATASE-RELATED"/>
    <property type="match status" value="1"/>
</dbReference>
<organism evidence="9 10">
    <name type="scientific">Papilio xuthus</name>
    <name type="common">Asian swallowtail butterfly</name>
    <dbReference type="NCBI Taxonomy" id="66420"/>
    <lineage>
        <taxon>Eukaryota</taxon>
        <taxon>Metazoa</taxon>
        <taxon>Ecdysozoa</taxon>
        <taxon>Arthropoda</taxon>
        <taxon>Hexapoda</taxon>
        <taxon>Insecta</taxon>
        <taxon>Pterygota</taxon>
        <taxon>Neoptera</taxon>
        <taxon>Endopterygota</taxon>
        <taxon>Lepidoptera</taxon>
        <taxon>Glossata</taxon>
        <taxon>Ditrysia</taxon>
        <taxon>Papilionoidea</taxon>
        <taxon>Papilionidae</taxon>
        <taxon>Papilioninae</taxon>
        <taxon>Papilio</taxon>
    </lineage>
</organism>
<evidence type="ECO:0000256" key="5">
    <source>
        <dbReference type="ARBA" id="ARBA00022801"/>
    </source>
</evidence>
<feature type="transmembrane region" description="Helical" evidence="8">
    <location>
        <begin position="295"/>
        <end position="315"/>
    </location>
</feature>
<accession>A0A194PFP9</accession>
<evidence type="ECO:0000313" key="9">
    <source>
        <dbReference type="EMBL" id="KPI91853.1"/>
    </source>
</evidence>
<dbReference type="InterPro" id="IPR029033">
    <property type="entry name" value="His_PPase_superfam"/>
</dbReference>
<keyword evidence="8" id="KW-0472">Membrane</keyword>
<dbReference type="EC" id="3.1.3.2" evidence="3"/>
<keyword evidence="8" id="KW-0812">Transmembrane</keyword>
<evidence type="ECO:0000256" key="2">
    <source>
        <dbReference type="ARBA" id="ARBA00005375"/>
    </source>
</evidence>
<sequence>MLFSSGFNTSIKPYPTDPLRDEAVWPYKYSKLIDIGNEQHHALGRWFGERYLNASLNRCDPEMISARSIDEDVSIKSAQYNLAGMCLSNMSNNNLTKAYLAQQPIFITTVPVNDDEILAMKRLCPEYNKLKNEFINTEYFKYRLNFYKKLLDYLSEHTNKTVESYDDINEIYNILLVESSYNLTLPSWAQAVFPKKLEDLACYSYALSSATPTMARLLVGPLIQEIVNNSTNDFYVRILYRSNKDMVEPFAIDIPHCGTPCGFRNFTQIYRHLMSVDWKEDCYKDENDWTFTRKLIIILFLLIFCTFVHCAYYLWFAIDKEALSEEDYPDVMMVQVFTF</sequence>
<evidence type="ECO:0000313" key="10">
    <source>
        <dbReference type="Proteomes" id="UP000053268"/>
    </source>
</evidence>
<name>A0A194PFP9_PAPXU</name>
<evidence type="ECO:0000256" key="6">
    <source>
        <dbReference type="ARBA" id="ARBA00023157"/>
    </source>
</evidence>
<keyword evidence="10" id="KW-1185">Reference proteome</keyword>
<dbReference type="InterPro" id="IPR000560">
    <property type="entry name" value="His_Pase_clade-2"/>
</dbReference>
<evidence type="ECO:0000256" key="1">
    <source>
        <dbReference type="ARBA" id="ARBA00000032"/>
    </source>
</evidence>
<dbReference type="AlphaFoldDB" id="A0A194PFP9"/>
<dbReference type="EMBL" id="KQ459605">
    <property type="protein sequence ID" value="KPI91853.1"/>
    <property type="molecule type" value="Genomic_DNA"/>
</dbReference>
<gene>
    <name evidence="9" type="ORF">RR46_08279</name>
</gene>
<reference evidence="9 10" key="1">
    <citation type="journal article" date="2015" name="Nat. Commun.">
        <title>Outbred genome sequencing and CRISPR/Cas9 gene editing in butterflies.</title>
        <authorList>
            <person name="Li X."/>
            <person name="Fan D."/>
            <person name="Zhang W."/>
            <person name="Liu G."/>
            <person name="Zhang L."/>
            <person name="Zhao L."/>
            <person name="Fang X."/>
            <person name="Chen L."/>
            <person name="Dong Y."/>
            <person name="Chen Y."/>
            <person name="Ding Y."/>
            <person name="Zhao R."/>
            <person name="Feng M."/>
            <person name="Zhu Y."/>
            <person name="Feng Y."/>
            <person name="Jiang X."/>
            <person name="Zhu D."/>
            <person name="Xiang H."/>
            <person name="Feng X."/>
            <person name="Li S."/>
            <person name="Wang J."/>
            <person name="Zhang G."/>
            <person name="Kronforst M.R."/>
            <person name="Wang W."/>
        </authorList>
    </citation>
    <scope>NUCLEOTIDE SEQUENCE [LARGE SCALE GENOMIC DNA]</scope>
    <source>
        <strain evidence="9">Ya'a_city_454_Px</strain>
        <tissue evidence="9">Whole body</tissue>
    </source>
</reference>
<keyword evidence="7" id="KW-0325">Glycoprotein</keyword>
<proteinExistence type="inferred from homology"/>
<dbReference type="PANTHER" id="PTHR11567:SF211">
    <property type="entry name" value="PROSTATIC ACID PHOSPHATASE"/>
    <property type="match status" value="1"/>
</dbReference>
<dbReference type="STRING" id="66420.A0A194PFP9"/>
<dbReference type="InterPro" id="IPR050645">
    <property type="entry name" value="Histidine_acid_phosphatase"/>
</dbReference>
<dbReference type="Proteomes" id="UP000053268">
    <property type="component" value="Unassembled WGS sequence"/>
</dbReference>
<comment type="catalytic activity">
    <reaction evidence="1">
        <text>a phosphate monoester + H2O = an alcohol + phosphate</text>
        <dbReference type="Rhea" id="RHEA:15017"/>
        <dbReference type="ChEBI" id="CHEBI:15377"/>
        <dbReference type="ChEBI" id="CHEBI:30879"/>
        <dbReference type="ChEBI" id="CHEBI:43474"/>
        <dbReference type="ChEBI" id="CHEBI:67140"/>
        <dbReference type="EC" id="3.1.3.2"/>
    </reaction>
</comment>